<dbReference type="EMBL" id="JACIDV010000009">
    <property type="protein sequence ID" value="MBB3947276.1"/>
    <property type="molecule type" value="Genomic_DNA"/>
</dbReference>
<feature type="domain" description="Knr4/Smi1-like" evidence="1">
    <location>
        <begin position="17"/>
        <end position="155"/>
    </location>
</feature>
<dbReference type="Proteomes" id="UP000565286">
    <property type="component" value="Unassembled WGS sequence"/>
</dbReference>
<reference evidence="2 3" key="1">
    <citation type="submission" date="2020-08" db="EMBL/GenBank/DDBJ databases">
        <title>Genomic Encyclopedia of Type Strains, Phase IV (KMG-IV): sequencing the most valuable type-strain genomes for metagenomic binning, comparative biology and taxonomic classification.</title>
        <authorList>
            <person name="Goeker M."/>
        </authorList>
    </citation>
    <scope>NUCLEOTIDE SEQUENCE [LARGE SCALE GENOMIC DNA]</scope>
    <source>
        <strain evidence="2 3">DSM 26438</strain>
    </source>
</reference>
<sequence>MTPEQFAGAIRNEGGERATEDQLKAFERKLGKTLPGDYRAFLTISGGGLIFETAVSYLDAEERDLLLRHMNSLREVEAEFDKPSAYPLPEGLLCIGNDAGGNAIMLCMTEERYGQIFLLDHELVAYEGEPEPFEEAQEYGLITQYSASFAQFVADLHFSQD</sequence>
<organism evidence="2 3">
    <name type="scientific">Rhizobium skierniewicense</name>
    <dbReference type="NCBI Taxonomy" id="984260"/>
    <lineage>
        <taxon>Bacteria</taxon>
        <taxon>Pseudomonadati</taxon>
        <taxon>Pseudomonadota</taxon>
        <taxon>Alphaproteobacteria</taxon>
        <taxon>Hyphomicrobiales</taxon>
        <taxon>Rhizobiaceae</taxon>
        <taxon>Rhizobium/Agrobacterium group</taxon>
        <taxon>Rhizobium</taxon>
    </lineage>
</organism>
<protein>
    <recommendedName>
        <fullName evidence="1">Knr4/Smi1-like domain-containing protein</fullName>
    </recommendedName>
</protein>
<dbReference type="AlphaFoldDB" id="A0A7W6C9E9"/>
<dbReference type="Gene3D" id="3.40.1580.10">
    <property type="entry name" value="SMI1/KNR4-like"/>
    <property type="match status" value="1"/>
</dbReference>
<evidence type="ECO:0000313" key="2">
    <source>
        <dbReference type="EMBL" id="MBB3947276.1"/>
    </source>
</evidence>
<dbReference type="RefSeq" id="WP_183897122.1">
    <property type="nucleotide sequence ID" value="NZ_JACIDV010000009.1"/>
</dbReference>
<keyword evidence="3" id="KW-1185">Reference proteome</keyword>
<accession>A0A7W6C9E9</accession>
<name>A0A7W6C9E9_9HYPH</name>
<dbReference type="SMART" id="SM00860">
    <property type="entry name" value="SMI1_KNR4"/>
    <property type="match status" value="1"/>
</dbReference>
<evidence type="ECO:0000259" key="1">
    <source>
        <dbReference type="SMART" id="SM00860"/>
    </source>
</evidence>
<dbReference type="SUPFAM" id="SSF160631">
    <property type="entry name" value="SMI1/KNR4-like"/>
    <property type="match status" value="1"/>
</dbReference>
<dbReference type="InterPro" id="IPR037883">
    <property type="entry name" value="Knr4/Smi1-like_sf"/>
</dbReference>
<evidence type="ECO:0000313" key="3">
    <source>
        <dbReference type="Proteomes" id="UP000565286"/>
    </source>
</evidence>
<comment type="caution">
    <text evidence="2">The sequence shown here is derived from an EMBL/GenBank/DDBJ whole genome shotgun (WGS) entry which is preliminary data.</text>
</comment>
<dbReference type="Pfam" id="PF09346">
    <property type="entry name" value="SMI1_KNR4"/>
    <property type="match status" value="1"/>
</dbReference>
<dbReference type="InterPro" id="IPR018958">
    <property type="entry name" value="Knr4/Smi1-like_dom"/>
</dbReference>
<proteinExistence type="predicted"/>
<gene>
    <name evidence="2" type="ORF">GGQ73_003242</name>
</gene>